<dbReference type="Pfam" id="PF02517">
    <property type="entry name" value="Rce1-like"/>
    <property type="match status" value="1"/>
</dbReference>
<evidence type="ECO:0000313" key="3">
    <source>
        <dbReference type="EMBL" id="GAA1721781.1"/>
    </source>
</evidence>
<proteinExistence type="predicted"/>
<dbReference type="InterPro" id="IPR003675">
    <property type="entry name" value="Rce1/LyrA-like_dom"/>
</dbReference>
<dbReference type="RefSeq" id="WP_344315417.1">
    <property type="nucleotide sequence ID" value="NZ_BAAANY010000048.1"/>
</dbReference>
<keyword evidence="1" id="KW-1133">Transmembrane helix</keyword>
<dbReference type="EMBL" id="BAAANY010000048">
    <property type="protein sequence ID" value="GAA1721781.1"/>
    <property type="molecule type" value="Genomic_DNA"/>
</dbReference>
<accession>A0ABP4VDU1</accession>
<feature type="transmembrane region" description="Helical" evidence="1">
    <location>
        <begin position="21"/>
        <end position="44"/>
    </location>
</feature>
<keyword evidence="4" id="KW-1185">Reference proteome</keyword>
<name>A0ABP4VDU1_9ACTN</name>
<reference evidence="4" key="1">
    <citation type="journal article" date="2019" name="Int. J. Syst. Evol. Microbiol.">
        <title>The Global Catalogue of Microorganisms (GCM) 10K type strain sequencing project: providing services to taxonomists for standard genome sequencing and annotation.</title>
        <authorList>
            <consortium name="The Broad Institute Genomics Platform"/>
            <consortium name="The Broad Institute Genome Sequencing Center for Infectious Disease"/>
            <person name="Wu L."/>
            <person name="Ma J."/>
        </authorList>
    </citation>
    <scope>NUCLEOTIDE SEQUENCE [LARGE SCALE GENOMIC DNA]</scope>
    <source>
        <strain evidence="4">JCM 14718</strain>
    </source>
</reference>
<feature type="transmembrane region" description="Helical" evidence="1">
    <location>
        <begin position="213"/>
        <end position="229"/>
    </location>
</feature>
<feature type="transmembrane region" description="Helical" evidence="1">
    <location>
        <begin position="241"/>
        <end position="260"/>
    </location>
</feature>
<evidence type="ECO:0000313" key="4">
    <source>
        <dbReference type="Proteomes" id="UP001500618"/>
    </source>
</evidence>
<protein>
    <recommendedName>
        <fullName evidence="2">CAAX prenyl protease 2/Lysostaphin resistance protein A-like domain-containing protein</fullName>
    </recommendedName>
</protein>
<sequence length="265" mass="29083">MATKEIARPNRVVEKLLADRHSLPLSITLHLVPGALIVAVYFLVQPVVKALGCPSFVSWAIALCLVLGPVLLGLLWLGRQRNGRLSLRGVLKYLDKPVSGGKLVAIVAALIVWFVVVSTVLISLDNAVYQAFFTWLPFDGAGSATGYLHGYSRSTVIITLAVCLPLTGFSLPLIEELYFRGFLLPRLPQLGRWAPLVNTVLFSLYHFWSPWSFISRVIFFLPGPLLVWWKKDLRLSIGMHPGTTLVLTAGGLIALIFNLAPGLTS</sequence>
<feature type="transmembrane region" description="Helical" evidence="1">
    <location>
        <begin position="103"/>
        <end position="124"/>
    </location>
</feature>
<comment type="caution">
    <text evidence="3">The sequence shown here is derived from an EMBL/GenBank/DDBJ whole genome shotgun (WGS) entry which is preliminary data.</text>
</comment>
<keyword evidence="1" id="KW-0812">Transmembrane</keyword>
<feature type="transmembrane region" description="Helical" evidence="1">
    <location>
        <begin position="156"/>
        <end position="178"/>
    </location>
</feature>
<evidence type="ECO:0000256" key="1">
    <source>
        <dbReference type="SAM" id="Phobius"/>
    </source>
</evidence>
<feature type="domain" description="CAAX prenyl protease 2/Lysostaphin resistance protein A-like" evidence="2">
    <location>
        <begin position="161"/>
        <end position="240"/>
    </location>
</feature>
<dbReference type="Proteomes" id="UP001500618">
    <property type="component" value="Unassembled WGS sequence"/>
</dbReference>
<evidence type="ECO:0000259" key="2">
    <source>
        <dbReference type="Pfam" id="PF02517"/>
    </source>
</evidence>
<gene>
    <name evidence="3" type="ORF">GCM10009765_82400</name>
</gene>
<organism evidence="3 4">
    <name type="scientific">Fodinicola feengrottensis</name>
    <dbReference type="NCBI Taxonomy" id="435914"/>
    <lineage>
        <taxon>Bacteria</taxon>
        <taxon>Bacillati</taxon>
        <taxon>Actinomycetota</taxon>
        <taxon>Actinomycetes</taxon>
        <taxon>Mycobacteriales</taxon>
        <taxon>Fodinicola</taxon>
    </lineage>
</organism>
<feature type="transmembrane region" description="Helical" evidence="1">
    <location>
        <begin position="56"/>
        <end position="78"/>
    </location>
</feature>
<keyword evidence="1" id="KW-0472">Membrane</keyword>